<reference evidence="2" key="1">
    <citation type="journal article" date="2020" name="Stud. Mycol.">
        <title>101 Dothideomycetes genomes: a test case for predicting lifestyles and emergence of pathogens.</title>
        <authorList>
            <person name="Haridas S."/>
            <person name="Albert R."/>
            <person name="Binder M."/>
            <person name="Bloem J."/>
            <person name="Labutti K."/>
            <person name="Salamov A."/>
            <person name="Andreopoulos B."/>
            <person name="Baker S."/>
            <person name="Barry K."/>
            <person name="Bills G."/>
            <person name="Bluhm B."/>
            <person name="Cannon C."/>
            <person name="Castanera R."/>
            <person name="Culley D."/>
            <person name="Daum C."/>
            <person name="Ezra D."/>
            <person name="Gonzalez J."/>
            <person name="Henrissat B."/>
            <person name="Kuo A."/>
            <person name="Liang C."/>
            <person name="Lipzen A."/>
            <person name="Lutzoni F."/>
            <person name="Magnuson J."/>
            <person name="Mondo S."/>
            <person name="Nolan M."/>
            <person name="Ohm R."/>
            <person name="Pangilinan J."/>
            <person name="Park H.-J."/>
            <person name="Ramirez L."/>
            <person name="Alfaro M."/>
            <person name="Sun H."/>
            <person name="Tritt A."/>
            <person name="Yoshinaga Y."/>
            <person name="Zwiers L.-H."/>
            <person name="Turgeon B."/>
            <person name="Goodwin S."/>
            <person name="Spatafora J."/>
            <person name="Crous P."/>
            <person name="Grigoriev I."/>
        </authorList>
    </citation>
    <scope>NUCLEOTIDE SEQUENCE</scope>
    <source>
        <strain evidence="2">CBS 379.55</strain>
    </source>
</reference>
<protein>
    <submittedName>
        <fullName evidence="2">Uncharacterized protein</fullName>
    </submittedName>
</protein>
<dbReference type="GeneID" id="54556430"/>
<feature type="coiled-coil region" evidence="1">
    <location>
        <begin position="91"/>
        <end position="118"/>
    </location>
</feature>
<sequence length="119" mass="14086">MHLLDRGWTRCQVSQKRKEQSSRLPEVHGLRLITAHSVFTTEFSRHRAPSGICRIDAMARPSARQPSGARTESQQQEELIQKLFKKPKRDNKELERLRETIERDQRELKDLLQEKLRQT</sequence>
<evidence type="ECO:0000256" key="1">
    <source>
        <dbReference type="SAM" id="Coils"/>
    </source>
</evidence>
<dbReference type="EMBL" id="ML986501">
    <property type="protein sequence ID" value="KAF2274713.1"/>
    <property type="molecule type" value="Genomic_DNA"/>
</dbReference>
<name>A0A6A6JEV8_WESOR</name>
<evidence type="ECO:0000313" key="3">
    <source>
        <dbReference type="Proteomes" id="UP000800097"/>
    </source>
</evidence>
<dbReference type="RefSeq" id="XP_033652252.1">
    <property type="nucleotide sequence ID" value="XM_033803255.1"/>
</dbReference>
<dbReference type="AlphaFoldDB" id="A0A6A6JEV8"/>
<keyword evidence="3" id="KW-1185">Reference proteome</keyword>
<dbReference type="Proteomes" id="UP000800097">
    <property type="component" value="Unassembled WGS sequence"/>
</dbReference>
<organism evidence="2 3">
    <name type="scientific">Westerdykella ornata</name>
    <dbReference type="NCBI Taxonomy" id="318751"/>
    <lineage>
        <taxon>Eukaryota</taxon>
        <taxon>Fungi</taxon>
        <taxon>Dikarya</taxon>
        <taxon>Ascomycota</taxon>
        <taxon>Pezizomycotina</taxon>
        <taxon>Dothideomycetes</taxon>
        <taxon>Pleosporomycetidae</taxon>
        <taxon>Pleosporales</taxon>
        <taxon>Sporormiaceae</taxon>
        <taxon>Westerdykella</taxon>
    </lineage>
</organism>
<evidence type="ECO:0000313" key="2">
    <source>
        <dbReference type="EMBL" id="KAF2274713.1"/>
    </source>
</evidence>
<proteinExistence type="predicted"/>
<accession>A0A6A6JEV8</accession>
<keyword evidence="1" id="KW-0175">Coiled coil</keyword>
<gene>
    <name evidence="2" type="ORF">EI97DRAFT_97360</name>
</gene>